<evidence type="ECO:0000256" key="7">
    <source>
        <dbReference type="ARBA" id="ARBA00023065"/>
    </source>
</evidence>
<keyword evidence="17" id="KW-1185">Reference proteome</keyword>
<keyword evidence="10 11" id="KW-0998">Cell outer membrane</keyword>
<dbReference type="SUPFAM" id="SSF56935">
    <property type="entry name" value="Porins"/>
    <property type="match status" value="1"/>
</dbReference>
<dbReference type="PANTHER" id="PTHR32552:SF81">
    <property type="entry name" value="TONB-DEPENDENT OUTER MEMBRANE RECEPTOR"/>
    <property type="match status" value="1"/>
</dbReference>
<protein>
    <submittedName>
        <fullName evidence="16">TonB-dependent receptor</fullName>
    </submittedName>
</protein>
<evidence type="ECO:0000259" key="14">
    <source>
        <dbReference type="Pfam" id="PF00593"/>
    </source>
</evidence>
<dbReference type="GO" id="GO:0006826">
    <property type="term" value="P:iron ion transport"/>
    <property type="evidence" value="ECO:0007669"/>
    <property type="project" value="UniProtKB-KW"/>
</dbReference>
<dbReference type="GO" id="GO:0009279">
    <property type="term" value="C:cell outer membrane"/>
    <property type="evidence" value="ECO:0007669"/>
    <property type="project" value="UniProtKB-SubCell"/>
</dbReference>
<dbReference type="EMBL" id="CP024201">
    <property type="protein sequence ID" value="ATQ42097.1"/>
    <property type="molecule type" value="Genomic_DNA"/>
</dbReference>
<evidence type="ECO:0000256" key="11">
    <source>
        <dbReference type="PROSITE-ProRule" id="PRU01360"/>
    </source>
</evidence>
<dbReference type="InterPro" id="IPR039426">
    <property type="entry name" value="TonB-dep_rcpt-like"/>
</dbReference>
<dbReference type="AlphaFoldDB" id="A0A2D2AVW4"/>
<evidence type="ECO:0000256" key="5">
    <source>
        <dbReference type="ARBA" id="ARBA00022692"/>
    </source>
</evidence>
<keyword evidence="7" id="KW-0406">Ion transport</keyword>
<dbReference type="InterPro" id="IPR000531">
    <property type="entry name" value="Beta-barrel_TonB"/>
</dbReference>
<feature type="signal peptide" evidence="13">
    <location>
        <begin position="1"/>
        <end position="25"/>
    </location>
</feature>
<dbReference type="InterPro" id="IPR036942">
    <property type="entry name" value="Beta-barrel_TonB_sf"/>
</dbReference>
<dbReference type="PANTHER" id="PTHR32552">
    <property type="entry name" value="FERRICHROME IRON RECEPTOR-RELATED"/>
    <property type="match status" value="1"/>
</dbReference>
<gene>
    <name evidence="16" type="ORF">CSW64_06535</name>
</gene>
<evidence type="ECO:0000313" key="16">
    <source>
        <dbReference type="EMBL" id="ATQ42097.1"/>
    </source>
</evidence>
<dbReference type="Pfam" id="PF07715">
    <property type="entry name" value="Plug"/>
    <property type="match status" value="1"/>
</dbReference>
<evidence type="ECO:0000259" key="15">
    <source>
        <dbReference type="Pfam" id="PF07715"/>
    </source>
</evidence>
<comment type="similarity">
    <text evidence="11 12">Belongs to the TonB-dependent receptor family.</text>
</comment>
<accession>A0A2D2AVW4</accession>
<evidence type="ECO:0000256" key="2">
    <source>
        <dbReference type="ARBA" id="ARBA00022448"/>
    </source>
</evidence>
<comment type="subcellular location">
    <subcellularLocation>
        <location evidence="1 11">Cell outer membrane</location>
        <topology evidence="1 11">Multi-pass membrane protein</topology>
    </subcellularLocation>
</comment>
<sequence length="721" mass="78405">MIMNRAAWIGMAAMSVGGLATPALAEEPTDIDALVVTAARRDQALIDAPVAATVLGAQFAEDARIQSLRRIDDYAPNVQFNQIGQVGGTYISIRGIESNPFVVNRAAVYIDGVPFRQPSDQALGDVRQIEVLRGPQGTLYGANSESGLILVQTRAPSDAFEAQASAGAYGFGEGQGYDLRARVAGPLAGATLTGALTLDYEKADSFVRNLASSIGEPGEIETAFAHGRLRWIAGDRTELDAMGYVALQRAPGLYEQEFLPMDRARYDQLYGGFNGGRKAGDHTLIHDAPKRSDKDEHVLGVGLTHRFDGATLSLAGSWRDVDDRSFGTDLDLTAMPGAAGGHDVEETHWNWEVRLVAPSDARVQWVVGLNHYRGEQSKALSSLIGPGKLSDYAWAPKQEAGSRDYALFGQAVLPLSPTINLTAGVRYERAERDKVQQAGVLDLGPLGRFVFQAEALDEVFAEVLPRVSLDWALSGDLRLYASVAKGWVPGGFNLAASATSVVGDYSRYDAETLWTYEIGAKHRLLGGRALVSAALFYTTVDNWQEINVIYGPNGQPLSTTLVTSSAAITSRGFEIEFAGKPRDDLDLTASLGWVEAEYDRYVFGLEDLSGRRVKLTPEWDASATASWRPWRGLFLRGEINGAGETMLNAQNTARQEAVWRLNAQIGWETEAWTARLYVDNLTDETVFVTSAYANSLFGYDGLWYAGVDAPRVVGVELTRRW</sequence>
<keyword evidence="9 11" id="KW-0472">Membrane</keyword>
<proteinExistence type="inferred from homology"/>
<keyword evidence="4" id="KW-0410">Iron transport</keyword>
<keyword evidence="6" id="KW-0408">Iron</keyword>
<dbReference type="KEGG" id="cmb:CSW64_06535"/>
<dbReference type="Gene3D" id="2.40.170.20">
    <property type="entry name" value="TonB-dependent receptor, beta-barrel domain"/>
    <property type="match status" value="1"/>
</dbReference>
<keyword evidence="8 12" id="KW-0798">TonB box</keyword>
<dbReference type="Proteomes" id="UP000228945">
    <property type="component" value="Chromosome"/>
</dbReference>
<evidence type="ECO:0000313" key="17">
    <source>
        <dbReference type="Proteomes" id="UP000228945"/>
    </source>
</evidence>
<name>A0A2D2AVW4_9CAUL</name>
<dbReference type="InterPro" id="IPR012910">
    <property type="entry name" value="Plug_dom"/>
</dbReference>
<organism evidence="16 17">
    <name type="scientific">Caulobacter mirabilis</name>
    <dbReference type="NCBI Taxonomy" id="69666"/>
    <lineage>
        <taxon>Bacteria</taxon>
        <taxon>Pseudomonadati</taxon>
        <taxon>Pseudomonadota</taxon>
        <taxon>Alphaproteobacteria</taxon>
        <taxon>Caulobacterales</taxon>
        <taxon>Caulobacteraceae</taxon>
        <taxon>Caulobacter</taxon>
    </lineage>
</organism>
<feature type="chain" id="PRO_5013561530" evidence="13">
    <location>
        <begin position="26"/>
        <end position="721"/>
    </location>
</feature>
<dbReference type="Pfam" id="PF00593">
    <property type="entry name" value="TonB_dep_Rec_b-barrel"/>
    <property type="match status" value="1"/>
</dbReference>
<keyword evidence="13" id="KW-0732">Signal</keyword>
<feature type="domain" description="TonB-dependent receptor-like beta-barrel" evidence="14">
    <location>
        <begin position="266"/>
        <end position="681"/>
    </location>
</feature>
<evidence type="ECO:0000256" key="6">
    <source>
        <dbReference type="ARBA" id="ARBA00023004"/>
    </source>
</evidence>
<dbReference type="PROSITE" id="PS52016">
    <property type="entry name" value="TONB_DEPENDENT_REC_3"/>
    <property type="match status" value="1"/>
</dbReference>
<keyword evidence="2 11" id="KW-0813">Transport</keyword>
<evidence type="ECO:0000256" key="4">
    <source>
        <dbReference type="ARBA" id="ARBA00022496"/>
    </source>
</evidence>
<keyword evidence="3 11" id="KW-1134">Transmembrane beta strand</keyword>
<keyword evidence="5 11" id="KW-0812">Transmembrane</keyword>
<evidence type="ECO:0000256" key="3">
    <source>
        <dbReference type="ARBA" id="ARBA00022452"/>
    </source>
</evidence>
<evidence type="ECO:0000256" key="10">
    <source>
        <dbReference type="ARBA" id="ARBA00023237"/>
    </source>
</evidence>
<reference evidence="16 17" key="1">
    <citation type="submission" date="2017-10" db="EMBL/GenBank/DDBJ databases">
        <title>Genome sequence of Caulobacter mirabilis FWC38.</title>
        <authorList>
            <person name="Fiebig A."/>
            <person name="Crosson S."/>
        </authorList>
    </citation>
    <scope>NUCLEOTIDE SEQUENCE [LARGE SCALE GENOMIC DNA]</scope>
    <source>
        <strain evidence="16 17">FWC 38</strain>
    </source>
</reference>
<feature type="domain" description="TonB-dependent receptor plug" evidence="15">
    <location>
        <begin position="46"/>
        <end position="147"/>
    </location>
</feature>
<evidence type="ECO:0000256" key="12">
    <source>
        <dbReference type="RuleBase" id="RU003357"/>
    </source>
</evidence>
<evidence type="ECO:0000256" key="1">
    <source>
        <dbReference type="ARBA" id="ARBA00004571"/>
    </source>
</evidence>
<evidence type="ECO:0000256" key="9">
    <source>
        <dbReference type="ARBA" id="ARBA00023136"/>
    </source>
</evidence>
<keyword evidence="16" id="KW-0675">Receptor</keyword>
<evidence type="ECO:0000256" key="13">
    <source>
        <dbReference type="SAM" id="SignalP"/>
    </source>
</evidence>
<evidence type="ECO:0000256" key="8">
    <source>
        <dbReference type="ARBA" id="ARBA00023077"/>
    </source>
</evidence>